<evidence type="ECO:0000313" key="2">
    <source>
        <dbReference type="Proteomes" id="UP000199184"/>
    </source>
</evidence>
<dbReference type="InterPro" id="IPR023203">
    <property type="entry name" value="TTHA0068_sf"/>
</dbReference>
<dbReference type="AlphaFoldDB" id="A0A1C3XQ97"/>
<proteinExistence type="predicted"/>
<evidence type="ECO:0000313" key="1">
    <source>
        <dbReference type="EMBL" id="SCB54443.1"/>
    </source>
</evidence>
<organism evidence="1 2">
    <name type="scientific">Bradyrhizobium shewense</name>
    <dbReference type="NCBI Taxonomy" id="1761772"/>
    <lineage>
        <taxon>Bacteria</taxon>
        <taxon>Pseudomonadati</taxon>
        <taxon>Pseudomonadota</taxon>
        <taxon>Alphaproteobacteria</taxon>
        <taxon>Hyphomicrobiales</taxon>
        <taxon>Nitrobacteraceae</taxon>
        <taxon>Bradyrhizobium</taxon>
    </lineage>
</organism>
<reference evidence="2" key="1">
    <citation type="submission" date="2016-08" db="EMBL/GenBank/DDBJ databases">
        <authorList>
            <person name="Varghese N."/>
            <person name="Submissions Spin"/>
        </authorList>
    </citation>
    <scope>NUCLEOTIDE SEQUENCE [LARGE SCALE GENOMIC DNA]</scope>
    <source>
        <strain evidence="2">ERR11</strain>
    </source>
</reference>
<dbReference type="InterPro" id="IPR005500">
    <property type="entry name" value="DUF309"/>
</dbReference>
<dbReference type="EMBL" id="FMAI01000026">
    <property type="protein sequence ID" value="SCB54443.1"/>
    <property type="molecule type" value="Genomic_DNA"/>
</dbReference>
<dbReference type="RefSeq" id="WP_091965857.1">
    <property type="nucleotide sequence ID" value="NZ_FMAI01000026.1"/>
</dbReference>
<dbReference type="Gene3D" id="1.10.3450.10">
    <property type="entry name" value="TTHA0068-like"/>
    <property type="match status" value="1"/>
</dbReference>
<dbReference type="Pfam" id="PF03745">
    <property type="entry name" value="DUF309"/>
    <property type="match status" value="1"/>
</dbReference>
<keyword evidence="2" id="KW-1185">Reference proteome</keyword>
<evidence type="ECO:0008006" key="3">
    <source>
        <dbReference type="Google" id="ProtNLM"/>
    </source>
</evidence>
<dbReference type="Proteomes" id="UP000199184">
    <property type="component" value="Unassembled WGS sequence"/>
</dbReference>
<dbReference type="SUPFAM" id="SSF140663">
    <property type="entry name" value="TTHA0068-like"/>
    <property type="match status" value="1"/>
</dbReference>
<name>A0A1C3XQ97_9BRAD</name>
<accession>A0A1C3XQ97</accession>
<protein>
    <recommendedName>
        <fullName evidence="3">DUF309 domain-containing protein</fullName>
    </recommendedName>
</protein>
<sequence length="178" mass="19375">MNVPSHVTGRLPWPQWAYVPGETGAIEADDETLRLAKALVPSAFRGHVPARHPALRYGLALNDRGYFWEAQEVLETVWAAAPQSGRERILLRACIHIANANLRLRMQKAHSAARLFGDALTELRALSARKVASGGDGFVESFPVAALVALLQAKIGRPQLAKADWIALGAIVRSWPTA</sequence>
<gene>
    <name evidence="1" type="ORF">GA0061098_102680</name>
</gene>